<keyword evidence="3" id="KW-1185">Reference proteome</keyword>
<dbReference type="Proteomes" id="UP001595867">
    <property type="component" value="Unassembled WGS sequence"/>
</dbReference>
<gene>
    <name evidence="2" type="ORF">ACFO0C_16340</name>
</gene>
<protein>
    <submittedName>
        <fullName evidence="2">Uncharacterized protein</fullName>
    </submittedName>
</protein>
<feature type="chain" id="PRO_5046713057" evidence="1">
    <location>
        <begin position="19"/>
        <end position="56"/>
    </location>
</feature>
<dbReference type="EMBL" id="JBHSBL010000015">
    <property type="protein sequence ID" value="MFC4066505.1"/>
    <property type="molecule type" value="Genomic_DNA"/>
</dbReference>
<comment type="caution">
    <text evidence="2">The sequence shown here is derived from an EMBL/GenBank/DDBJ whole genome shotgun (WGS) entry which is preliminary data.</text>
</comment>
<organism evidence="2 3">
    <name type="scientific">Actinoplanes subglobosus</name>
    <dbReference type="NCBI Taxonomy" id="1547892"/>
    <lineage>
        <taxon>Bacteria</taxon>
        <taxon>Bacillati</taxon>
        <taxon>Actinomycetota</taxon>
        <taxon>Actinomycetes</taxon>
        <taxon>Micromonosporales</taxon>
        <taxon>Micromonosporaceae</taxon>
        <taxon>Actinoplanes</taxon>
    </lineage>
</organism>
<keyword evidence="1" id="KW-0732">Signal</keyword>
<reference evidence="3" key="1">
    <citation type="journal article" date="2019" name="Int. J. Syst. Evol. Microbiol.">
        <title>The Global Catalogue of Microorganisms (GCM) 10K type strain sequencing project: providing services to taxonomists for standard genome sequencing and annotation.</title>
        <authorList>
            <consortium name="The Broad Institute Genomics Platform"/>
            <consortium name="The Broad Institute Genome Sequencing Center for Infectious Disease"/>
            <person name="Wu L."/>
            <person name="Ma J."/>
        </authorList>
    </citation>
    <scope>NUCLEOTIDE SEQUENCE [LARGE SCALE GENOMIC DNA]</scope>
    <source>
        <strain evidence="3">TBRC 5832</strain>
    </source>
</reference>
<evidence type="ECO:0000256" key="1">
    <source>
        <dbReference type="SAM" id="SignalP"/>
    </source>
</evidence>
<proteinExistence type="predicted"/>
<evidence type="ECO:0000313" key="2">
    <source>
        <dbReference type="EMBL" id="MFC4066505.1"/>
    </source>
</evidence>
<sequence length="56" mass="5310">MSVGVAVGALLFGGPALAGDAGGAATDQTVVQLMPLIGSGTHPVEAEFASWGVGNG</sequence>
<accession>A0ABV8IU48</accession>
<dbReference type="RefSeq" id="WP_378067472.1">
    <property type="nucleotide sequence ID" value="NZ_JBHSBL010000015.1"/>
</dbReference>
<feature type="signal peptide" evidence="1">
    <location>
        <begin position="1"/>
        <end position="18"/>
    </location>
</feature>
<evidence type="ECO:0000313" key="3">
    <source>
        <dbReference type="Proteomes" id="UP001595867"/>
    </source>
</evidence>
<name>A0ABV8IU48_9ACTN</name>